<feature type="compositionally biased region" description="Polar residues" evidence="1">
    <location>
        <begin position="213"/>
        <end position="268"/>
    </location>
</feature>
<feature type="non-terminal residue" evidence="2">
    <location>
        <position position="1"/>
    </location>
</feature>
<protein>
    <submittedName>
        <fullName evidence="2">Uncharacterized protein</fullName>
    </submittedName>
</protein>
<accession>A0A0A9VZP6</accession>
<feature type="compositionally biased region" description="Basic and acidic residues" evidence="1">
    <location>
        <begin position="587"/>
        <end position="610"/>
    </location>
</feature>
<feature type="region of interest" description="Disordered" evidence="1">
    <location>
        <begin position="1"/>
        <end position="48"/>
    </location>
</feature>
<gene>
    <name evidence="2" type="ORF">CM83_11212</name>
</gene>
<feature type="compositionally biased region" description="Polar residues" evidence="1">
    <location>
        <begin position="32"/>
        <end position="43"/>
    </location>
</feature>
<organism evidence="2">
    <name type="scientific">Lygus hesperus</name>
    <name type="common">Western plant bug</name>
    <dbReference type="NCBI Taxonomy" id="30085"/>
    <lineage>
        <taxon>Eukaryota</taxon>
        <taxon>Metazoa</taxon>
        <taxon>Ecdysozoa</taxon>
        <taxon>Arthropoda</taxon>
        <taxon>Hexapoda</taxon>
        <taxon>Insecta</taxon>
        <taxon>Pterygota</taxon>
        <taxon>Neoptera</taxon>
        <taxon>Paraneoptera</taxon>
        <taxon>Hemiptera</taxon>
        <taxon>Heteroptera</taxon>
        <taxon>Panheteroptera</taxon>
        <taxon>Cimicomorpha</taxon>
        <taxon>Miridae</taxon>
        <taxon>Mirini</taxon>
        <taxon>Lygus</taxon>
    </lineage>
</organism>
<name>A0A0A9VZP6_LYGHE</name>
<reference evidence="2" key="2">
    <citation type="submission" date="2014-07" db="EMBL/GenBank/DDBJ databases">
        <authorList>
            <person name="Hull J."/>
        </authorList>
    </citation>
    <scope>NUCLEOTIDE SEQUENCE</scope>
</reference>
<feature type="region of interest" description="Disordered" evidence="1">
    <location>
        <begin position="567"/>
        <end position="647"/>
    </location>
</feature>
<dbReference type="EMBL" id="GBHO01041947">
    <property type="protein sequence ID" value="JAG01657.1"/>
    <property type="molecule type" value="Transcribed_RNA"/>
</dbReference>
<feature type="compositionally biased region" description="Polar residues" evidence="1">
    <location>
        <begin position="192"/>
        <end position="206"/>
    </location>
</feature>
<sequence length="706" mass="78516">CNSKPSRQQQALRVYNNQNTWKRGKDQESGKIRTSSSQQTRKQPLSEMIPPRLVFQPPNKLWQCQQIGVTHTEYEDTYNLDPSTRQSEVRGYNNKNTWNPTDQGSFKIPLFTKLTVPGMENRKTISLTERSTQERTTKALRDNQENMNNEETIHVGHKGPSGMSLFNIEGSSKNVISMSEDFDTVKEKRSNDPMQSSDSKPTSDQFISAIEVNEQSSGENVLSESEPKQTFDNPNQEASVKYSRQITSQSTGPGQFTATTSINASSFNLPDGRTEYKRKYHTPTKKKINQGQDAVAKVSSKLEEQNNKNTHSVSVKNSSKPSTEGNDNRSSNVQSLNVVVSSEKTSTKSTSKEDREAFASQRNESALSETLVRITDSDNVSSNLELRALNPALTVDARFFNLIDQIASTSAVADSQDSLHCGVAHSSPPSSEEDTDLSQLPGEYSELLIVAEDKRYCDLTGNLVKNTVKALDVSEDWFLNNKAQPHNELVPHRRGKPQAFGVNIMAEGDRNITTLQLAKFKLAQEAIQSMVNNVNEVLASIDSESESNIGAPSDYEDRERQSYFVHLESDESVDKRSPNSAVSQTHEAIEQKVCHDQSAHKASTSKKDTTNQRIPPEGQHSSRLAENLPGPSSVSSHESHIQSPRTLASINQTISRERKFFVLDSSRSNSSVFTEKLRRSLAQETSSPNLSLVLTPDEHTLEVAAK</sequence>
<feature type="compositionally biased region" description="Low complexity" evidence="1">
    <location>
        <begin position="328"/>
        <end position="349"/>
    </location>
</feature>
<feature type="compositionally biased region" description="Basic residues" evidence="1">
    <location>
        <begin position="278"/>
        <end position="288"/>
    </location>
</feature>
<feature type="compositionally biased region" description="Polar residues" evidence="1">
    <location>
        <begin position="307"/>
        <end position="325"/>
    </location>
</feature>
<feature type="region of interest" description="Disordered" evidence="1">
    <location>
        <begin position="184"/>
        <end position="366"/>
    </location>
</feature>
<dbReference type="AlphaFoldDB" id="A0A0A9VZP6"/>
<feature type="compositionally biased region" description="Polar residues" evidence="1">
    <location>
        <begin position="1"/>
        <end position="21"/>
    </location>
</feature>
<evidence type="ECO:0000256" key="1">
    <source>
        <dbReference type="SAM" id="MobiDB-lite"/>
    </source>
</evidence>
<feature type="compositionally biased region" description="Basic and acidic residues" evidence="1">
    <location>
        <begin position="567"/>
        <end position="577"/>
    </location>
</feature>
<proteinExistence type="predicted"/>
<reference evidence="2" key="1">
    <citation type="journal article" date="2014" name="PLoS ONE">
        <title>Transcriptome-Based Identification of ABC Transporters in the Western Tarnished Plant Bug Lygus hesperus.</title>
        <authorList>
            <person name="Hull J.J."/>
            <person name="Chaney K."/>
            <person name="Geib S.M."/>
            <person name="Fabrick J.A."/>
            <person name="Brent C.S."/>
            <person name="Walsh D."/>
            <person name="Lavine L.C."/>
        </authorList>
    </citation>
    <scope>NUCLEOTIDE SEQUENCE</scope>
</reference>
<evidence type="ECO:0000313" key="2">
    <source>
        <dbReference type="EMBL" id="JAG01657.1"/>
    </source>
</evidence>